<name>A0A6J8CLR8_MYTCO</name>
<accession>A0A6J8CLR8</accession>
<evidence type="ECO:0008006" key="4">
    <source>
        <dbReference type="Google" id="ProtNLM"/>
    </source>
</evidence>
<dbReference type="EMBL" id="CACVKT020005624">
    <property type="protein sequence ID" value="CAC5396516.1"/>
    <property type="molecule type" value="Genomic_DNA"/>
</dbReference>
<evidence type="ECO:0000313" key="2">
    <source>
        <dbReference type="EMBL" id="CAC5396516.1"/>
    </source>
</evidence>
<organism evidence="2 3">
    <name type="scientific">Mytilus coruscus</name>
    <name type="common">Sea mussel</name>
    <dbReference type="NCBI Taxonomy" id="42192"/>
    <lineage>
        <taxon>Eukaryota</taxon>
        <taxon>Metazoa</taxon>
        <taxon>Spiralia</taxon>
        <taxon>Lophotrochozoa</taxon>
        <taxon>Mollusca</taxon>
        <taxon>Bivalvia</taxon>
        <taxon>Autobranchia</taxon>
        <taxon>Pteriomorphia</taxon>
        <taxon>Mytilida</taxon>
        <taxon>Mytiloidea</taxon>
        <taxon>Mytilidae</taxon>
        <taxon>Mytilinae</taxon>
        <taxon>Mytilus</taxon>
    </lineage>
</organism>
<dbReference type="SUPFAM" id="SSF57903">
    <property type="entry name" value="FYVE/PHD zinc finger"/>
    <property type="match status" value="1"/>
</dbReference>
<sequence length="152" mass="17675">MCISCDREVRLRQHAILCDLCERWQHRLCGTGITLQAYNKAKHGYALQFICRPCKQRNWRAEEPAEPEVKQQVTDNLQVRAMDIVTTVITRDIPVQQRFLAPKQKQVNRTANKHRSANRPADPDNLDFELDVDYRKCADFLVADLRVEGNLN</sequence>
<evidence type="ECO:0000256" key="1">
    <source>
        <dbReference type="SAM" id="MobiDB-lite"/>
    </source>
</evidence>
<gene>
    <name evidence="2" type="ORF">MCOR_31063</name>
</gene>
<dbReference type="Proteomes" id="UP000507470">
    <property type="component" value="Unassembled WGS sequence"/>
</dbReference>
<dbReference type="Gene3D" id="3.30.40.10">
    <property type="entry name" value="Zinc/RING finger domain, C3HC4 (zinc finger)"/>
    <property type="match status" value="1"/>
</dbReference>
<dbReference type="OrthoDB" id="6161554at2759"/>
<protein>
    <recommendedName>
        <fullName evidence="4">PHD-type domain-containing protein</fullName>
    </recommendedName>
</protein>
<evidence type="ECO:0000313" key="3">
    <source>
        <dbReference type="Proteomes" id="UP000507470"/>
    </source>
</evidence>
<feature type="region of interest" description="Disordered" evidence="1">
    <location>
        <begin position="105"/>
        <end position="125"/>
    </location>
</feature>
<reference evidence="2 3" key="1">
    <citation type="submission" date="2020-06" db="EMBL/GenBank/DDBJ databases">
        <authorList>
            <person name="Li R."/>
            <person name="Bekaert M."/>
        </authorList>
    </citation>
    <scope>NUCLEOTIDE SEQUENCE [LARGE SCALE GENOMIC DNA]</scope>
    <source>
        <strain evidence="3">wild</strain>
    </source>
</reference>
<keyword evidence="3" id="KW-1185">Reference proteome</keyword>
<proteinExistence type="predicted"/>
<dbReference type="InterPro" id="IPR013083">
    <property type="entry name" value="Znf_RING/FYVE/PHD"/>
</dbReference>
<dbReference type="AlphaFoldDB" id="A0A6J8CLR8"/>
<dbReference type="InterPro" id="IPR011011">
    <property type="entry name" value="Znf_FYVE_PHD"/>
</dbReference>